<evidence type="ECO:0000313" key="11">
    <source>
        <dbReference type="EMBL" id="VAW70413.1"/>
    </source>
</evidence>
<dbReference type="EMBL" id="UOFI01000199">
    <property type="protein sequence ID" value="VAW70413.1"/>
    <property type="molecule type" value="Genomic_DNA"/>
</dbReference>
<dbReference type="Gene3D" id="3.30.230.20">
    <property type="entry name" value="lpxc deacetylase, domain 1"/>
    <property type="match status" value="1"/>
</dbReference>
<dbReference type="Gene3D" id="3.30.1700.10">
    <property type="entry name" value="lpxc deacetylase, domain 2"/>
    <property type="match status" value="1"/>
</dbReference>
<name>A0A3B0Y1V1_9ZZZZ</name>
<evidence type="ECO:0000256" key="9">
    <source>
        <dbReference type="ARBA" id="ARBA00023098"/>
    </source>
</evidence>
<dbReference type="UniPathway" id="UPA00359">
    <property type="reaction ID" value="UER00478"/>
</dbReference>
<gene>
    <name evidence="11" type="ORF">MNBD_GAMMA09-2115</name>
</gene>
<evidence type="ECO:0000256" key="4">
    <source>
        <dbReference type="ARBA" id="ARBA00022516"/>
    </source>
</evidence>
<dbReference type="GO" id="GO:0009245">
    <property type="term" value="P:lipid A biosynthetic process"/>
    <property type="evidence" value="ECO:0007669"/>
    <property type="project" value="UniProtKB-KW"/>
</dbReference>
<evidence type="ECO:0000256" key="6">
    <source>
        <dbReference type="ARBA" id="ARBA00022723"/>
    </source>
</evidence>
<protein>
    <recommendedName>
        <fullName evidence="3">UDP-3-O-acyl-N-acetylglucosamine deacetylase</fullName>
        <ecNumber evidence="3">3.5.1.108</ecNumber>
    </recommendedName>
</protein>
<dbReference type="NCBIfam" id="TIGR00325">
    <property type="entry name" value="lpxC"/>
    <property type="match status" value="1"/>
</dbReference>
<keyword evidence="5" id="KW-0441">Lipid A biosynthesis</keyword>
<evidence type="ECO:0000256" key="2">
    <source>
        <dbReference type="ARBA" id="ARBA00005002"/>
    </source>
</evidence>
<evidence type="ECO:0000256" key="1">
    <source>
        <dbReference type="ARBA" id="ARBA00001947"/>
    </source>
</evidence>
<dbReference type="PANTHER" id="PTHR33694">
    <property type="entry name" value="UDP-3-O-ACYL-N-ACETYLGLUCOSAMINE DEACETYLASE 1, MITOCHONDRIAL-RELATED"/>
    <property type="match status" value="1"/>
</dbReference>
<organism evidence="11">
    <name type="scientific">hydrothermal vent metagenome</name>
    <dbReference type="NCBI Taxonomy" id="652676"/>
    <lineage>
        <taxon>unclassified sequences</taxon>
        <taxon>metagenomes</taxon>
        <taxon>ecological metagenomes</taxon>
    </lineage>
</organism>
<dbReference type="AlphaFoldDB" id="A0A3B0Y1V1"/>
<dbReference type="SUPFAM" id="SSF54211">
    <property type="entry name" value="Ribosomal protein S5 domain 2-like"/>
    <property type="match status" value="2"/>
</dbReference>
<keyword evidence="7 11" id="KW-0378">Hydrolase</keyword>
<dbReference type="GO" id="GO:0016020">
    <property type="term" value="C:membrane"/>
    <property type="evidence" value="ECO:0007669"/>
    <property type="project" value="GOC"/>
</dbReference>
<reference evidence="11" key="1">
    <citation type="submission" date="2018-06" db="EMBL/GenBank/DDBJ databases">
        <authorList>
            <person name="Zhirakovskaya E."/>
        </authorList>
    </citation>
    <scope>NUCLEOTIDE SEQUENCE</scope>
</reference>
<dbReference type="InterPro" id="IPR004463">
    <property type="entry name" value="UDP-acyl_GlcNac_deAcase"/>
</dbReference>
<dbReference type="EC" id="3.5.1.108" evidence="3"/>
<evidence type="ECO:0000256" key="3">
    <source>
        <dbReference type="ARBA" id="ARBA00012745"/>
    </source>
</evidence>
<evidence type="ECO:0000256" key="7">
    <source>
        <dbReference type="ARBA" id="ARBA00022801"/>
    </source>
</evidence>
<keyword evidence="6" id="KW-0479">Metal-binding</keyword>
<dbReference type="PANTHER" id="PTHR33694:SF1">
    <property type="entry name" value="UDP-3-O-ACYL-N-ACETYLGLUCOSAMINE DEACETYLASE 1, MITOCHONDRIAL-RELATED"/>
    <property type="match status" value="1"/>
</dbReference>
<comment type="catalytic activity">
    <reaction evidence="10">
        <text>a UDP-3-O-[(3R)-3-hydroxyacyl]-N-acetyl-alpha-D-glucosamine + H2O = a UDP-3-O-[(3R)-3-hydroxyacyl]-alpha-D-glucosamine + acetate</text>
        <dbReference type="Rhea" id="RHEA:67816"/>
        <dbReference type="ChEBI" id="CHEBI:15377"/>
        <dbReference type="ChEBI" id="CHEBI:30089"/>
        <dbReference type="ChEBI" id="CHEBI:137740"/>
        <dbReference type="ChEBI" id="CHEBI:173225"/>
        <dbReference type="EC" id="3.5.1.108"/>
    </reaction>
</comment>
<sequence length="328" mass="35978">METQYKYNRATISESVSFIGVGLHTGKTTQVTLKPSVDRRGIYFVRKDVSPGTGVIDAMWYNVSDTTLSTNLSNEFGVSVHTVEHLMSALRATGIDNIKIEIDGPEVPIMDGSAEVFVKTIQGIGKSYLAKPKEAIWVTQPIVITEGDKFAILMPHSVPQVTVCIDFPDTVIGSQCYSLKMEGDNFADDVAYARTFGFSEQIDALKKQGLVQGGSLINAVLVDGETIINPEGLRVENEFVRHKVLDAVGDIALAGVPVIGHYYAYKAGHELNNKLLQKVFSEPSSWSRMNLKDGEDEFSNIEDMHVDNYSELAEKPLDAVSVKKIASI</sequence>
<dbReference type="InterPro" id="IPR011334">
    <property type="entry name" value="UDP-acyl_GlcNac_deAcase_C"/>
</dbReference>
<dbReference type="Pfam" id="PF03331">
    <property type="entry name" value="LpxC"/>
    <property type="match status" value="1"/>
</dbReference>
<dbReference type="GO" id="GO:0046872">
    <property type="term" value="F:metal ion binding"/>
    <property type="evidence" value="ECO:0007669"/>
    <property type="project" value="UniProtKB-KW"/>
</dbReference>
<evidence type="ECO:0000256" key="10">
    <source>
        <dbReference type="ARBA" id="ARBA00024535"/>
    </source>
</evidence>
<comment type="cofactor">
    <cofactor evidence="1">
        <name>Zn(2+)</name>
        <dbReference type="ChEBI" id="CHEBI:29105"/>
    </cofactor>
</comment>
<keyword evidence="9" id="KW-0443">Lipid metabolism</keyword>
<evidence type="ECO:0000256" key="8">
    <source>
        <dbReference type="ARBA" id="ARBA00022833"/>
    </source>
</evidence>
<dbReference type="InterPro" id="IPR020568">
    <property type="entry name" value="Ribosomal_Su5_D2-typ_SF"/>
</dbReference>
<keyword evidence="8" id="KW-0862">Zinc</keyword>
<proteinExistence type="inferred from homology"/>
<accession>A0A3B0Y1V1</accession>
<comment type="pathway">
    <text evidence="2">Glycolipid biosynthesis; lipid IV(A) biosynthesis; lipid IV(A) from (3R)-3-hydroxytetradecanoyl-[acyl-carrier-protein] and UDP-N-acetyl-alpha-D-glucosamine: step 2/6.</text>
</comment>
<dbReference type="GO" id="GO:0103117">
    <property type="term" value="F:UDP-3-O-acyl-N-acetylglucosamine deacetylase activity"/>
    <property type="evidence" value="ECO:0007669"/>
    <property type="project" value="UniProtKB-EC"/>
</dbReference>
<dbReference type="InterPro" id="IPR015870">
    <property type="entry name" value="UDP-acyl_N-AcGlcN_deAcase_N"/>
</dbReference>
<evidence type="ECO:0000256" key="5">
    <source>
        <dbReference type="ARBA" id="ARBA00022556"/>
    </source>
</evidence>
<dbReference type="HAMAP" id="MF_00388">
    <property type="entry name" value="LpxC"/>
    <property type="match status" value="1"/>
</dbReference>
<keyword evidence="4" id="KW-0444">Lipid biosynthesis</keyword>